<comment type="similarity">
    <text evidence="3">Belongs to the complex I NDUFB5 subunit family.</text>
</comment>
<reference evidence="18" key="1">
    <citation type="journal article" date="2023" name="bioRxiv">
        <title>Scaffold-level genome assemblies of two parasitoid biocontrol wasps reveal the parthenogenesis mechanism and an associated novel virus.</title>
        <authorList>
            <person name="Inwood S."/>
            <person name="Skelly J."/>
            <person name="Guhlin J."/>
            <person name="Harrop T."/>
            <person name="Goldson S."/>
            <person name="Dearden P."/>
        </authorList>
    </citation>
    <scope>NUCLEOTIDE SEQUENCE</scope>
    <source>
        <strain evidence="18">Lincoln</strain>
        <tissue evidence="18">Whole body</tissue>
    </source>
</reference>
<dbReference type="Proteomes" id="UP001168972">
    <property type="component" value="Unassembled WGS sequence"/>
</dbReference>
<dbReference type="EMBL" id="JAQQBR010000005">
    <property type="protein sequence ID" value="KAK0175304.1"/>
    <property type="molecule type" value="Genomic_DNA"/>
</dbReference>
<proteinExistence type="inferred from homology"/>
<evidence type="ECO:0000256" key="17">
    <source>
        <dbReference type="SAM" id="Phobius"/>
    </source>
</evidence>
<keyword evidence="13" id="KW-0496">Mitochondrion</keyword>
<dbReference type="GO" id="GO:0005743">
    <property type="term" value="C:mitochondrial inner membrane"/>
    <property type="evidence" value="ECO:0007669"/>
    <property type="project" value="UniProtKB-SubCell"/>
</dbReference>
<gene>
    <name evidence="18" type="ORF">PV327_009064</name>
</gene>
<evidence type="ECO:0000256" key="16">
    <source>
        <dbReference type="ARBA" id="ARBA00032550"/>
    </source>
</evidence>
<evidence type="ECO:0000256" key="5">
    <source>
        <dbReference type="ARBA" id="ARBA00015175"/>
    </source>
</evidence>
<dbReference type="PANTHER" id="PTHR13178">
    <property type="entry name" value="NADH-UBIQUINONE OXIDOREDUCTASE SGDH SUBUNIT"/>
    <property type="match status" value="1"/>
</dbReference>
<evidence type="ECO:0000256" key="6">
    <source>
        <dbReference type="ARBA" id="ARBA00022448"/>
    </source>
</evidence>
<evidence type="ECO:0000256" key="10">
    <source>
        <dbReference type="ARBA" id="ARBA00022946"/>
    </source>
</evidence>
<keyword evidence="14 17" id="KW-0472">Membrane</keyword>
<keyword evidence="12 17" id="KW-1133">Transmembrane helix</keyword>
<protein>
    <recommendedName>
        <fullName evidence="5">NADH dehydrogenase [ubiquinone] 1 beta subcomplex subunit 5, mitochondrial</fullName>
    </recommendedName>
    <alternativeName>
        <fullName evidence="16">Complex I-SGDH</fullName>
    </alternativeName>
    <alternativeName>
        <fullName evidence="15">NADH-ubiquinone oxidoreductase SGDH subunit</fullName>
    </alternativeName>
</protein>
<dbReference type="InterPro" id="IPR019173">
    <property type="entry name" value="NADH_UbQ_OxRdtase_B5_su"/>
</dbReference>
<comment type="function">
    <text evidence="1">Accessory subunit of the mitochondrial membrane respiratory chain NADH dehydrogenase (Complex I), that is believed not to be involved in catalysis. Complex I functions in the transfer of electrons from NADH to the respiratory chain. The immediate electron acceptor for the enzyme is believed to be ubiquinone.</text>
</comment>
<reference evidence="18" key="2">
    <citation type="submission" date="2023-03" db="EMBL/GenBank/DDBJ databases">
        <authorList>
            <person name="Inwood S.N."/>
            <person name="Skelly J.G."/>
            <person name="Guhlin J."/>
            <person name="Harrop T.W.R."/>
            <person name="Goldson S.G."/>
            <person name="Dearden P.K."/>
        </authorList>
    </citation>
    <scope>NUCLEOTIDE SEQUENCE</scope>
    <source>
        <strain evidence="18">Lincoln</strain>
        <tissue evidence="18">Whole body</tissue>
    </source>
</reference>
<dbReference type="AlphaFoldDB" id="A0AA39FT04"/>
<comment type="subcellular location">
    <subcellularLocation>
        <location evidence="2">Mitochondrion inner membrane</location>
        <topology evidence="2">Single-pass membrane protein</topology>
    </subcellularLocation>
</comment>
<evidence type="ECO:0000256" key="1">
    <source>
        <dbReference type="ARBA" id="ARBA00003195"/>
    </source>
</evidence>
<evidence type="ECO:0000256" key="11">
    <source>
        <dbReference type="ARBA" id="ARBA00022982"/>
    </source>
</evidence>
<dbReference type="PANTHER" id="PTHR13178:SF0">
    <property type="entry name" value="NADH DEHYDROGENASE [UBIQUINONE] 1 BETA SUBCOMPLEX SUBUNIT 5, MITOCHONDRIAL"/>
    <property type="match status" value="1"/>
</dbReference>
<name>A0AA39FT04_MICHY</name>
<dbReference type="Pfam" id="PF09781">
    <property type="entry name" value="NDUF_B5"/>
    <property type="match status" value="1"/>
</dbReference>
<evidence type="ECO:0000313" key="19">
    <source>
        <dbReference type="Proteomes" id="UP001168972"/>
    </source>
</evidence>
<evidence type="ECO:0000256" key="8">
    <source>
        <dbReference type="ARBA" id="ARBA00022692"/>
    </source>
</evidence>
<feature type="transmembrane region" description="Helical" evidence="17">
    <location>
        <begin position="58"/>
        <end position="80"/>
    </location>
</feature>
<evidence type="ECO:0000313" key="18">
    <source>
        <dbReference type="EMBL" id="KAK0175304.1"/>
    </source>
</evidence>
<keyword evidence="8 17" id="KW-0812">Transmembrane</keyword>
<keyword evidence="10" id="KW-0809">Transit peptide</keyword>
<evidence type="ECO:0000256" key="13">
    <source>
        <dbReference type="ARBA" id="ARBA00023128"/>
    </source>
</evidence>
<evidence type="ECO:0000256" key="12">
    <source>
        <dbReference type="ARBA" id="ARBA00022989"/>
    </source>
</evidence>
<evidence type="ECO:0000256" key="14">
    <source>
        <dbReference type="ARBA" id="ARBA00023136"/>
    </source>
</evidence>
<keyword evidence="11" id="KW-0249">Electron transport</keyword>
<evidence type="ECO:0000256" key="4">
    <source>
        <dbReference type="ARBA" id="ARBA00011533"/>
    </source>
</evidence>
<evidence type="ECO:0000256" key="15">
    <source>
        <dbReference type="ARBA" id="ARBA00032395"/>
    </source>
</evidence>
<comment type="subunit">
    <text evidence="4">Complex I is composed of 45 different subunits.</text>
</comment>
<evidence type="ECO:0000256" key="7">
    <source>
        <dbReference type="ARBA" id="ARBA00022660"/>
    </source>
</evidence>
<keyword evidence="9" id="KW-0999">Mitochondrion inner membrane</keyword>
<evidence type="ECO:0000256" key="2">
    <source>
        <dbReference type="ARBA" id="ARBA00004434"/>
    </source>
</evidence>
<keyword evidence="7" id="KW-0679">Respiratory chain</keyword>
<accession>A0AA39FT04</accession>
<organism evidence="18 19">
    <name type="scientific">Microctonus hyperodae</name>
    <name type="common">Parasitoid wasp</name>
    <dbReference type="NCBI Taxonomy" id="165561"/>
    <lineage>
        <taxon>Eukaryota</taxon>
        <taxon>Metazoa</taxon>
        <taxon>Ecdysozoa</taxon>
        <taxon>Arthropoda</taxon>
        <taxon>Hexapoda</taxon>
        <taxon>Insecta</taxon>
        <taxon>Pterygota</taxon>
        <taxon>Neoptera</taxon>
        <taxon>Endopterygota</taxon>
        <taxon>Hymenoptera</taxon>
        <taxon>Apocrita</taxon>
        <taxon>Ichneumonoidea</taxon>
        <taxon>Braconidae</taxon>
        <taxon>Euphorinae</taxon>
        <taxon>Microctonus</taxon>
    </lineage>
</organism>
<keyword evidence="6" id="KW-0813">Transport</keyword>
<evidence type="ECO:0000256" key="9">
    <source>
        <dbReference type="ARBA" id="ARBA00022792"/>
    </source>
</evidence>
<sequence>MAAWSGLLRSARQILLQNKAISPIQPLKNGTIIRLMSEHRTFQITPTRWHWDKTKDLFHLYTVVAAVPIGLVILLTNIFVGPATLAPIPEGYEPKHWEYFRHPITRFLSRYVFTKDQMEYEKYLHFVWTQQELIKCRELEAKVKSLMSDRIDYQAYYYQPFTNAKYVRKEAQELKDAQTLFSRP</sequence>
<keyword evidence="19" id="KW-1185">Reference proteome</keyword>
<comment type="caution">
    <text evidence="18">The sequence shown here is derived from an EMBL/GenBank/DDBJ whole genome shotgun (WGS) entry which is preliminary data.</text>
</comment>
<evidence type="ECO:0000256" key="3">
    <source>
        <dbReference type="ARBA" id="ARBA00007152"/>
    </source>
</evidence>